<dbReference type="GO" id="GO:0140326">
    <property type="term" value="F:ATPase-coupled intramembrane lipid transporter activity"/>
    <property type="evidence" value="ECO:0007669"/>
    <property type="project" value="TreeGrafter"/>
</dbReference>
<dbReference type="OrthoDB" id="2865724at2759"/>
<dbReference type="STRING" id="50990.A0A4Y7PTW2"/>
<gene>
    <name evidence="1" type="ORF">BD410DRAFT_842923</name>
</gene>
<proteinExistence type="predicted"/>
<keyword evidence="2" id="KW-1185">Reference proteome</keyword>
<dbReference type="InterPro" id="IPR023214">
    <property type="entry name" value="HAD_sf"/>
</dbReference>
<reference evidence="1 2" key="1">
    <citation type="submission" date="2018-06" db="EMBL/GenBank/DDBJ databases">
        <title>A transcriptomic atlas of mushroom development highlights an independent origin of complex multicellularity.</title>
        <authorList>
            <consortium name="DOE Joint Genome Institute"/>
            <person name="Krizsan K."/>
            <person name="Almasi E."/>
            <person name="Merenyi Z."/>
            <person name="Sahu N."/>
            <person name="Viragh M."/>
            <person name="Koszo T."/>
            <person name="Mondo S."/>
            <person name="Kiss B."/>
            <person name="Balint B."/>
            <person name="Kues U."/>
            <person name="Barry K."/>
            <person name="Hegedus J.C."/>
            <person name="Henrissat B."/>
            <person name="Johnson J."/>
            <person name="Lipzen A."/>
            <person name="Ohm R."/>
            <person name="Nagy I."/>
            <person name="Pangilinan J."/>
            <person name="Yan J."/>
            <person name="Xiong Y."/>
            <person name="Grigoriev I.V."/>
            <person name="Hibbett D.S."/>
            <person name="Nagy L.G."/>
        </authorList>
    </citation>
    <scope>NUCLEOTIDE SEQUENCE [LARGE SCALE GENOMIC DNA]</scope>
    <source>
        <strain evidence="1 2">SZMC22713</strain>
    </source>
</reference>
<dbReference type="SUPFAM" id="SSF56784">
    <property type="entry name" value="HAD-like"/>
    <property type="match status" value="1"/>
</dbReference>
<protein>
    <recommendedName>
        <fullName evidence="3">HAD-like protein</fullName>
    </recommendedName>
</protein>
<dbReference type="GO" id="GO:0032456">
    <property type="term" value="P:endocytic recycling"/>
    <property type="evidence" value="ECO:0007669"/>
    <property type="project" value="TreeGrafter"/>
</dbReference>
<organism evidence="1 2">
    <name type="scientific">Rickenella mellea</name>
    <dbReference type="NCBI Taxonomy" id="50990"/>
    <lineage>
        <taxon>Eukaryota</taxon>
        <taxon>Fungi</taxon>
        <taxon>Dikarya</taxon>
        <taxon>Basidiomycota</taxon>
        <taxon>Agaricomycotina</taxon>
        <taxon>Agaricomycetes</taxon>
        <taxon>Hymenochaetales</taxon>
        <taxon>Rickenellaceae</taxon>
        <taxon>Rickenella</taxon>
    </lineage>
</organism>
<dbReference type="Proteomes" id="UP000294933">
    <property type="component" value="Unassembled WGS sequence"/>
</dbReference>
<dbReference type="GO" id="GO:0045332">
    <property type="term" value="P:phospholipid translocation"/>
    <property type="evidence" value="ECO:0007669"/>
    <property type="project" value="TreeGrafter"/>
</dbReference>
<dbReference type="PANTHER" id="PTHR24092:SF150">
    <property type="entry name" value="PHOSPHOLIPID-TRANSPORTING ATPASE"/>
    <property type="match status" value="1"/>
</dbReference>
<evidence type="ECO:0008006" key="3">
    <source>
        <dbReference type="Google" id="ProtNLM"/>
    </source>
</evidence>
<dbReference type="Gene3D" id="3.40.50.1000">
    <property type="entry name" value="HAD superfamily/HAD-like"/>
    <property type="match status" value="1"/>
</dbReference>
<sequence>MQLLVVFRTVIPGIKEGNIGCQAISRDEAVSIGDPQAEVCIRGHPGSLARFQILDVCECNSTRKIIWTGAPSRSSTITFSHLEDYDPKDFEGVPDTIHTLQMAGIKALTGDRQETATNITPVMSFDLRANELGHRKRAIWRNGELEDLALIIDGKSLVFALEKGISKTFVDLAVMCKAVICYKLDNSPWSDVAFPHCRSASHQAREKEVLLAIGDGANDVSISGVEPTVWAAARAGFANSGSRLTVTGSNSDIAQKKARKRWETAMAEERGKEETAKYQQQCESEWVVLFSHGSIAKELGIPIGTDTYVPPNKMCLPMSGNSLKDSSRVT</sequence>
<dbReference type="AlphaFoldDB" id="A0A4Y7PTW2"/>
<dbReference type="PANTHER" id="PTHR24092">
    <property type="entry name" value="PROBABLE PHOSPHOLIPID-TRANSPORTING ATPASE"/>
    <property type="match status" value="1"/>
</dbReference>
<evidence type="ECO:0000313" key="2">
    <source>
        <dbReference type="Proteomes" id="UP000294933"/>
    </source>
</evidence>
<dbReference type="VEuPathDB" id="FungiDB:BD410DRAFT_842923"/>
<evidence type="ECO:0000313" key="1">
    <source>
        <dbReference type="EMBL" id="TDL18302.1"/>
    </source>
</evidence>
<dbReference type="InterPro" id="IPR036412">
    <property type="entry name" value="HAD-like_sf"/>
</dbReference>
<dbReference type="GO" id="GO:0006892">
    <property type="term" value="P:post-Golgi vesicle-mediated transport"/>
    <property type="evidence" value="ECO:0007669"/>
    <property type="project" value="TreeGrafter"/>
</dbReference>
<dbReference type="EMBL" id="ML170209">
    <property type="protein sequence ID" value="TDL18302.1"/>
    <property type="molecule type" value="Genomic_DNA"/>
</dbReference>
<name>A0A4Y7PTW2_9AGAM</name>
<accession>A0A4Y7PTW2</accession>
<dbReference type="GO" id="GO:0005802">
    <property type="term" value="C:trans-Golgi network"/>
    <property type="evidence" value="ECO:0007669"/>
    <property type="project" value="TreeGrafter"/>
</dbReference>
<dbReference type="GO" id="GO:0005886">
    <property type="term" value="C:plasma membrane"/>
    <property type="evidence" value="ECO:0007669"/>
    <property type="project" value="TreeGrafter"/>
</dbReference>